<proteinExistence type="predicted"/>
<feature type="signal peptide" evidence="2">
    <location>
        <begin position="1"/>
        <end position="25"/>
    </location>
</feature>
<protein>
    <recommendedName>
        <fullName evidence="5">Amino acid transporter transmembrane domain-containing protein</fullName>
    </recommendedName>
</protein>
<feature type="transmembrane region" description="Helical" evidence="1">
    <location>
        <begin position="119"/>
        <end position="138"/>
    </location>
</feature>
<evidence type="ECO:0008006" key="5">
    <source>
        <dbReference type="Google" id="ProtNLM"/>
    </source>
</evidence>
<dbReference type="Proteomes" id="UP000467841">
    <property type="component" value="Unassembled WGS sequence"/>
</dbReference>
<comment type="caution">
    <text evidence="3">The sequence shown here is derived from an EMBL/GenBank/DDBJ whole genome shotgun (WGS) entry which is preliminary data.</text>
</comment>
<gene>
    <name evidence="3" type="ORF">MERR_LOCUS22263</name>
</gene>
<feature type="transmembrane region" description="Helical" evidence="1">
    <location>
        <begin position="78"/>
        <end position="99"/>
    </location>
</feature>
<name>A0A6D2JCK3_9BRAS</name>
<keyword evidence="1" id="KW-0472">Membrane</keyword>
<keyword evidence="1" id="KW-1133">Transmembrane helix</keyword>
<reference evidence="3" key="1">
    <citation type="submission" date="2020-01" db="EMBL/GenBank/DDBJ databases">
        <authorList>
            <person name="Mishra B."/>
        </authorList>
    </citation>
    <scope>NUCLEOTIDE SEQUENCE [LARGE SCALE GENOMIC DNA]</scope>
</reference>
<feature type="transmembrane region" description="Helical" evidence="1">
    <location>
        <begin position="56"/>
        <end position="72"/>
    </location>
</feature>
<sequence length="151" mass="16461">MGKTLISALVVYLVVVPLLVSAAAAAAEEEFYYFGFAPIFAASNSATALEHKMKAILATFIVGVFGVCLAIFGMDEFFFPLLSHFGSVAMCAISILYIIPDATRSLESSRIGDFRMTRLVAMAAAILTMIETKSIFMIRNQTVSRQDDKKI</sequence>
<accession>A0A6D2JCK3</accession>
<feature type="chain" id="PRO_5025381768" description="Amino acid transporter transmembrane domain-containing protein" evidence="2">
    <location>
        <begin position="26"/>
        <end position="151"/>
    </location>
</feature>
<evidence type="ECO:0000256" key="1">
    <source>
        <dbReference type="SAM" id="Phobius"/>
    </source>
</evidence>
<evidence type="ECO:0000313" key="3">
    <source>
        <dbReference type="EMBL" id="CAA7035028.1"/>
    </source>
</evidence>
<keyword evidence="2" id="KW-0732">Signal</keyword>
<evidence type="ECO:0000256" key="2">
    <source>
        <dbReference type="SAM" id="SignalP"/>
    </source>
</evidence>
<dbReference type="EMBL" id="CACVBM020001151">
    <property type="protein sequence ID" value="CAA7035028.1"/>
    <property type="molecule type" value="Genomic_DNA"/>
</dbReference>
<keyword evidence="4" id="KW-1185">Reference proteome</keyword>
<evidence type="ECO:0000313" key="4">
    <source>
        <dbReference type="Proteomes" id="UP000467841"/>
    </source>
</evidence>
<keyword evidence="1" id="KW-0812">Transmembrane</keyword>
<organism evidence="3 4">
    <name type="scientific">Microthlaspi erraticum</name>
    <dbReference type="NCBI Taxonomy" id="1685480"/>
    <lineage>
        <taxon>Eukaryota</taxon>
        <taxon>Viridiplantae</taxon>
        <taxon>Streptophyta</taxon>
        <taxon>Embryophyta</taxon>
        <taxon>Tracheophyta</taxon>
        <taxon>Spermatophyta</taxon>
        <taxon>Magnoliopsida</taxon>
        <taxon>eudicotyledons</taxon>
        <taxon>Gunneridae</taxon>
        <taxon>Pentapetalae</taxon>
        <taxon>rosids</taxon>
        <taxon>malvids</taxon>
        <taxon>Brassicales</taxon>
        <taxon>Brassicaceae</taxon>
        <taxon>Coluteocarpeae</taxon>
        <taxon>Microthlaspi</taxon>
    </lineage>
</organism>
<dbReference type="OrthoDB" id="10622823at2759"/>
<dbReference type="AlphaFoldDB" id="A0A6D2JCK3"/>